<dbReference type="EMBL" id="DVFV01000123">
    <property type="protein sequence ID" value="HIQ91367.1"/>
    <property type="molecule type" value="Genomic_DNA"/>
</dbReference>
<sequence length="309" mass="36733">MDKNELLSMLPILVGGMLVETNFILDRRIKIKSRKETKDELQKIKEQFIPKDKDYQKYNFPIIKYAILNKEENEKLLDMSKKLEEKPKIYQFYQKLSQEIKIDHLTNFLTNAQTVTVSNEKLTMTKRIIEIENGLIKFAEYNPNKNEITIYHNFVKSAINHELLHLASFNSCTQQVGLSYYDHEENKILIGKGITEGYTELLNRRYFNSKNLSYPKLKKIAELIELFYEDKKDMEADFFHANFYNLLAHLTQSISYDEAINMLIDTDYILYHPHDNKYFKNIKENMYSLYSQNHSKSEKETFKVKAKLK</sequence>
<dbReference type="Proteomes" id="UP000886786">
    <property type="component" value="Unassembled WGS sequence"/>
</dbReference>
<comment type="caution">
    <text evidence="1">The sequence shown here is derived from an EMBL/GenBank/DDBJ whole genome shotgun (WGS) entry which is preliminary data.</text>
</comment>
<gene>
    <name evidence="1" type="ORF">IAB27_07090</name>
</gene>
<reference evidence="1" key="2">
    <citation type="journal article" date="2021" name="PeerJ">
        <title>Extensive microbial diversity within the chicken gut microbiome revealed by metagenomics and culture.</title>
        <authorList>
            <person name="Gilroy R."/>
            <person name="Ravi A."/>
            <person name="Getino M."/>
            <person name="Pursley I."/>
            <person name="Horton D.L."/>
            <person name="Alikhan N.F."/>
            <person name="Baker D."/>
            <person name="Gharbi K."/>
            <person name="Hall N."/>
            <person name="Watson M."/>
            <person name="Adriaenssens E.M."/>
            <person name="Foster-Nyarko E."/>
            <person name="Jarju S."/>
            <person name="Secka A."/>
            <person name="Antonio M."/>
            <person name="Oren A."/>
            <person name="Chaudhuri R.R."/>
            <person name="La Ragione R."/>
            <person name="Hildebrand F."/>
            <person name="Pallen M.J."/>
        </authorList>
    </citation>
    <scope>NUCLEOTIDE SEQUENCE</scope>
    <source>
        <strain evidence="1">CHK147-3167</strain>
    </source>
</reference>
<reference evidence="1" key="1">
    <citation type="submission" date="2020-10" db="EMBL/GenBank/DDBJ databases">
        <authorList>
            <person name="Gilroy R."/>
        </authorList>
    </citation>
    <scope>NUCLEOTIDE SEQUENCE</scope>
    <source>
        <strain evidence="1">CHK147-3167</strain>
    </source>
</reference>
<protein>
    <submittedName>
        <fullName evidence="1">Uncharacterized protein</fullName>
    </submittedName>
</protein>
<name>A0A9D1CZ33_9FIRM</name>
<evidence type="ECO:0000313" key="2">
    <source>
        <dbReference type="Proteomes" id="UP000886786"/>
    </source>
</evidence>
<dbReference type="AlphaFoldDB" id="A0A9D1CZ33"/>
<evidence type="ECO:0000313" key="1">
    <source>
        <dbReference type="EMBL" id="HIQ91367.1"/>
    </source>
</evidence>
<accession>A0A9D1CZ33</accession>
<organism evidence="1 2">
    <name type="scientific">Candidatus Coprosoma intestinipullorum</name>
    <dbReference type="NCBI Taxonomy" id="2840752"/>
    <lineage>
        <taxon>Bacteria</taxon>
        <taxon>Bacillati</taxon>
        <taxon>Bacillota</taxon>
        <taxon>Bacillota incertae sedis</taxon>
        <taxon>Candidatus Coprosoma</taxon>
    </lineage>
</organism>
<proteinExistence type="predicted"/>